<evidence type="ECO:0000256" key="3">
    <source>
        <dbReference type="ARBA" id="ARBA00023445"/>
    </source>
</evidence>
<dbReference type="EMBL" id="VOIH02000004">
    <property type="protein sequence ID" value="KAF3449190.1"/>
    <property type="molecule type" value="Genomic_DNA"/>
</dbReference>
<comment type="caution">
    <text evidence="5">The sequence shown here is derived from an EMBL/GenBank/DDBJ whole genome shotgun (WGS) entry which is preliminary data.</text>
</comment>
<protein>
    <recommendedName>
        <fullName evidence="4">NAD-dependent epimerase/dehydratase domain-containing protein</fullName>
    </recommendedName>
</protein>
<name>A0A8K0HC51_9ROSA</name>
<dbReference type="OrthoDB" id="2735536at2759"/>
<dbReference type="AlphaFoldDB" id="A0A8K0HC51"/>
<keyword evidence="2" id="KW-0560">Oxidoreductase</keyword>
<dbReference type="SUPFAM" id="SSF51735">
    <property type="entry name" value="NAD(P)-binding Rossmann-fold domains"/>
    <property type="match status" value="1"/>
</dbReference>
<dbReference type="PANTHER" id="PTHR10366:SF776">
    <property type="entry name" value="NAD(P)-BINDING ROSSMANN-FOLD SUPERFAMILY PROTEIN"/>
    <property type="match status" value="1"/>
</dbReference>
<evidence type="ECO:0000259" key="4">
    <source>
        <dbReference type="Pfam" id="PF01370"/>
    </source>
</evidence>
<dbReference type="PANTHER" id="PTHR10366">
    <property type="entry name" value="NAD DEPENDENT EPIMERASE/DEHYDRATASE"/>
    <property type="match status" value="1"/>
</dbReference>
<dbReference type="InterPro" id="IPR001509">
    <property type="entry name" value="Epimerase_deHydtase"/>
</dbReference>
<keyword evidence="1" id="KW-0521">NADP</keyword>
<comment type="similarity">
    <text evidence="3">Belongs to the NAD(P)-dependent epimerase/dehydratase family. Dihydroflavonol-4-reductase subfamily.</text>
</comment>
<dbReference type="InterPro" id="IPR050425">
    <property type="entry name" value="NAD(P)_dehydrat-like"/>
</dbReference>
<dbReference type="CDD" id="cd08958">
    <property type="entry name" value="FR_SDR_e"/>
    <property type="match status" value="1"/>
</dbReference>
<gene>
    <name evidence="5" type="ORF">FNV43_RR09918</name>
</gene>
<dbReference type="GO" id="GO:0016616">
    <property type="term" value="F:oxidoreductase activity, acting on the CH-OH group of donors, NAD or NADP as acceptor"/>
    <property type="evidence" value="ECO:0007669"/>
    <property type="project" value="TreeGrafter"/>
</dbReference>
<reference evidence="5" key="1">
    <citation type="submission" date="2020-03" db="EMBL/GenBank/DDBJ databases">
        <title>A high-quality chromosome-level genome assembly of a woody plant with both climbing and erect habits, Rhamnella rubrinervis.</title>
        <authorList>
            <person name="Lu Z."/>
            <person name="Yang Y."/>
            <person name="Zhu X."/>
            <person name="Sun Y."/>
        </authorList>
    </citation>
    <scope>NUCLEOTIDE SEQUENCE</scope>
    <source>
        <strain evidence="5">BYM</strain>
        <tissue evidence="5">Leaf</tissue>
    </source>
</reference>
<evidence type="ECO:0000256" key="2">
    <source>
        <dbReference type="ARBA" id="ARBA00023002"/>
    </source>
</evidence>
<dbReference type="Proteomes" id="UP000796880">
    <property type="component" value="Unassembled WGS sequence"/>
</dbReference>
<dbReference type="Gene3D" id="3.40.50.720">
    <property type="entry name" value="NAD(P)-binding Rossmann-like Domain"/>
    <property type="match status" value="1"/>
</dbReference>
<dbReference type="FunFam" id="3.40.50.720:FF:000085">
    <property type="entry name" value="Dihydroflavonol reductase"/>
    <property type="match status" value="1"/>
</dbReference>
<organism evidence="5 6">
    <name type="scientific">Rhamnella rubrinervis</name>
    <dbReference type="NCBI Taxonomy" id="2594499"/>
    <lineage>
        <taxon>Eukaryota</taxon>
        <taxon>Viridiplantae</taxon>
        <taxon>Streptophyta</taxon>
        <taxon>Embryophyta</taxon>
        <taxon>Tracheophyta</taxon>
        <taxon>Spermatophyta</taxon>
        <taxon>Magnoliopsida</taxon>
        <taxon>eudicotyledons</taxon>
        <taxon>Gunneridae</taxon>
        <taxon>Pentapetalae</taxon>
        <taxon>rosids</taxon>
        <taxon>fabids</taxon>
        <taxon>Rosales</taxon>
        <taxon>Rhamnaceae</taxon>
        <taxon>rhamnoid group</taxon>
        <taxon>Rhamneae</taxon>
        <taxon>Rhamnella</taxon>
    </lineage>
</organism>
<accession>A0A8K0HC51</accession>
<evidence type="ECO:0000313" key="5">
    <source>
        <dbReference type="EMBL" id="KAF3449190.1"/>
    </source>
</evidence>
<keyword evidence="6" id="KW-1185">Reference proteome</keyword>
<proteinExistence type="inferred from homology"/>
<sequence length="317" mass="35041">MVSSALRWRTPSMAGKLVHGAGGFLGSWVVNLLLCKGYVVHGTVKEPKDEKNAHLSKLENASENLKLFKADLLDYNSMLSAIEGCNGVFHVASPVPSTTVPNPEVEVVETAIKGTLNVLKACLEAKVKRVVFVSSAAAVGMNPKWSEGQVLDEICWSDKEYCKTVKMVLYKNNVRICTLTVVSFLPALSLGPILQSNVNASSLILLRILKEGNESMENKVRRIVDVRDVAEALLLAYEKLEAEGRYICTAHAIKAKAMVDKLRGLYPHYNYPNKFADVGEDIRLNCEKLQTLGWRYRPLDETLIDSVKSYEVAGLLD</sequence>
<evidence type="ECO:0000256" key="1">
    <source>
        <dbReference type="ARBA" id="ARBA00022857"/>
    </source>
</evidence>
<evidence type="ECO:0000313" key="6">
    <source>
        <dbReference type="Proteomes" id="UP000796880"/>
    </source>
</evidence>
<dbReference type="InterPro" id="IPR036291">
    <property type="entry name" value="NAD(P)-bd_dom_sf"/>
</dbReference>
<feature type="domain" description="NAD-dependent epimerase/dehydratase" evidence="4">
    <location>
        <begin position="17"/>
        <end position="242"/>
    </location>
</feature>
<dbReference type="Pfam" id="PF01370">
    <property type="entry name" value="Epimerase"/>
    <property type="match status" value="1"/>
</dbReference>